<dbReference type="Proteomes" id="UP001169458">
    <property type="component" value="Unassembled WGS sequence"/>
</dbReference>
<evidence type="ECO:0000256" key="1">
    <source>
        <dbReference type="SAM" id="Phobius"/>
    </source>
</evidence>
<keyword evidence="1" id="KW-0812">Transmembrane</keyword>
<protein>
    <submittedName>
        <fullName evidence="2">Uncharacterized protein</fullName>
    </submittedName>
</protein>
<reference evidence="2 3" key="1">
    <citation type="submission" date="2023-06" db="EMBL/GenBank/DDBJ databases">
        <authorList>
            <person name="Zeman M."/>
            <person name="Kubasova T."/>
            <person name="Jahodarova E."/>
            <person name="Nykrynova M."/>
            <person name="Rychlik I."/>
        </authorList>
    </citation>
    <scope>NUCLEOTIDE SEQUENCE [LARGE SCALE GENOMIC DNA]</scope>
    <source>
        <strain evidence="2 3">109_WCHN</strain>
    </source>
</reference>
<reference evidence="3" key="2">
    <citation type="submission" date="2023-07" db="EMBL/GenBank/DDBJ databases">
        <title>Identification and characterization of horizontal gene transfer across gut microbiota members of farm animals based on homology search.</title>
        <authorList>
            <person name="Schwarzerova J."/>
            <person name="Nykrynova M."/>
            <person name="Jureckova K."/>
            <person name="Cejkova D."/>
            <person name="Rychlik I."/>
        </authorList>
    </citation>
    <scope>NUCLEOTIDE SEQUENCE [LARGE SCALE GENOMIC DNA]</scope>
    <source>
        <strain evidence="3">109_WCHN</strain>
    </source>
</reference>
<comment type="caution">
    <text evidence="2">The sequence shown here is derived from an EMBL/GenBank/DDBJ whole genome shotgun (WGS) entry which is preliminary data.</text>
</comment>
<feature type="transmembrane region" description="Helical" evidence="1">
    <location>
        <begin position="12"/>
        <end position="39"/>
    </location>
</feature>
<proteinExistence type="predicted"/>
<name>A0ABT7VBZ3_9BACE</name>
<evidence type="ECO:0000313" key="3">
    <source>
        <dbReference type="Proteomes" id="UP001169458"/>
    </source>
</evidence>
<evidence type="ECO:0000313" key="2">
    <source>
        <dbReference type="EMBL" id="MDM8323806.1"/>
    </source>
</evidence>
<sequence length="81" mass="9669">MEPKSNYSKVMAAVYLVMSYLAALVVLELVCFLTFYPLLEGHRGWQLFCSIVWLYAGTYVFYRLTRRYTKWWKKLEGRKNG</sequence>
<organism evidence="2 3">
    <name type="scientific">Bacteroides gallinaceum</name>
    <dbReference type="NCBI Taxonomy" id="1462571"/>
    <lineage>
        <taxon>Bacteria</taxon>
        <taxon>Pseudomonadati</taxon>
        <taxon>Bacteroidota</taxon>
        <taxon>Bacteroidia</taxon>
        <taxon>Bacteroidales</taxon>
        <taxon>Bacteroidaceae</taxon>
        <taxon>Bacteroides</taxon>
    </lineage>
</organism>
<dbReference type="EMBL" id="JAUDEN010000001">
    <property type="protein sequence ID" value="MDM8323806.1"/>
    <property type="molecule type" value="Genomic_DNA"/>
</dbReference>
<gene>
    <name evidence="2" type="ORF">QUW60_00890</name>
</gene>
<accession>A0ABT7VBZ3</accession>
<dbReference type="RefSeq" id="WP_289558122.1">
    <property type="nucleotide sequence ID" value="NZ_JAUDEN010000001.1"/>
</dbReference>
<keyword evidence="1" id="KW-1133">Transmembrane helix</keyword>
<keyword evidence="1" id="KW-0472">Membrane</keyword>
<feature type="transmembrane region" description="Helical" evidence="1">
    <location>
        <begin position="45"/>
        <end position="64"/>
    </location>
</feature>
<keyword evidence="3" id="KW-1185">Reference proteome</keyword>